<reference evidence="4" key="1">
    <citation type="journal article" date="2020" name="Stud. Mycol.">
        <title>101 Dothideomycetes genomes: a test case for predicting lifestyles and emergence of pathogens.</title>
        <authorList>
            <person name="Haridas S."/>
            <person name="Albert R."/>
            <person name="Binder M."/>
            <person name="Bloem J."/>
            <person name="Labutti K."/>
            <person name="Salamov A."/>
            <person name="Andreopoulos B."/>
            <person name="Baker S."/>
            <person name="Barry K."/>
            <person name="Bills G."/>
            <person name="Bluhm B."/>
            <person name="Cannon C."/>
            <person name="Castanera R."/>
            <person name="Culley D."/>
            <person name="Daum C."/>
            <person name="Ezra D."/>
            <person name="Gonzalez J."/>
            <person name="Henrissat B."/>
            <person name="Kuo A."/>
            <person name="Liang C."/>
            <person name="Lipzen A."/>
            <person name="Lutzoni F."/>
            <person name="Magnuson J."/>
            <person name="Mondo S."/>
            <person name="Nolan M."/>
            <person name="Ohm R."/>
            <person name="Pangilinan J."/>
            <person name="Park H.-J."/>
            <person name="Ramirez L."/>
            <person name="Alfaro M."/>
            <person name="Sun H."/>
            <person name="Tritt A."/>
            <person name="Yoshinaga Y."/>
            <person name="Zwiers L.-H."/>
            <person name="Turgeon B."/>
            <person name="Goodwin S."/>
            <person name="Spatafora J."/>
            <person name="Crous P."/>
            <person name="Grigoriev I."/>
        </authorList>
    </citation>
    <scope>NUCLEOTIDE SEQUENCE</scope>
    <source>
        <strain evidence="4">CBS 161.51</strain>
    </source>
</reference>
<dbReference type="PANTHER" id="PTHR46044">
    <property type="entry name" value="NITRILASE"/>
    <property type="match status" value="1"/>
</dbReference>
<dbReference type="Pfam" id="PF00795">
    <property type="entry name" value="CN_hydrolase"/>
    <property type="match status" value="1"/>
</dbReference>
<feature type="region of interest" description="Disordered" evidence="2">
    <location>
        <begin position="258"/>
        <end position="297"/>
    </location>
</feature>
<gene>
    <name evidence="4" type="ORF">EJ02DRAFT_449585</name>
</gene>
<dbReference type="InterPro" id="IPR003010">
    <property type="entry name" value="C-N_Hydrolase"/>
</dbReference>
<sequence length="418" mass="45548">MPQLLKIASAQSRTLSTPAETLSALEATTKRAAAQDIDVLLFPEAYLGGYPRTCTFGAAVGGRDASGREQFLHYFHDAVDLGDTPRGAGQDWVERRLELPQGKKHRGDGTREELERISRETGVFVVTGLVERCAGTLYCGVVFVDPKRGVLGKRRKVMPTGSERLIWGMGSAGTLRAVTTEIKGVKLCIGSAICWENYMPLLRQSLYSQNVNLWFAPTADARDTWASLMRTVGCEGRCFVVSANQCVKRKHLPEWVSGGKKEEQVTSLSNVDENGVGRTRSQQGSGMGRRRSTFTKTQDGHEICLPVAEGQASATNGNTSAIESDETLSPKQQPFLQSQSSSADGEEYVSRGGSIIVSPLGEVLSGPVWEEEDKLLVAEVDFEDCERGRLDFDSAGSYSRMDSFKLSVEGLDLNPPPI</sequence>
<dbReference type="InterPro" id="IPR036526">
    <property type="entry name" value="C-N_Hydrolase_sf"/>
</dbReference>
<evidence type="ECO:0000256" key="2">
    <source>
        <dbReference type="SAM" id="MobiDB-lite"/>
    </source>
</evidence>
<protein>
    <submittedName>
        <fullName evidence="4">Carbon-nitrogen hydrolase</fullName>
    </submittedName>
</protein>
<dbReference type="EMBL" id="ML975998">
    <property type="protein sequence ID" value="KAF1947407.1"/>
    <property type="molecule type" value="Genomic_DNA"/>
</dbReference>
<feature type="region of interest" description="Disordered" evidence="2">
    <location>
        <begin position="309"/>
        <end position="344"/>
    </location>
</feature>
<dbReference type="SUPFAM" id="SSF56317">
    <property type="entry name" value="Carbon-nitrogen hydrolase"/>
    <property type="match status" value="1"/>
</dbReference>
<dbReference type="OrthoDB" id="10250282at2759"/>
<dbReference type="PANTHER" id="PTHR46044:SF12">
    <property type="entry name" value="HYDROLASE"/>
    <property type="match status" value="1"/>
</dbReference>
<dbReference type="GO" id="GO:0016787">
    <property type="term" value="F:hydrolase activity"/>
    <property type="evidence" value="ECO:0007669"/>
    <property type="project" value="UniProtKB-KW"/>
</dbReference>
<accession>A0A6A5TET6</accession>
<dbReference type="InterPro" id="IPR044149">
    <property type="entry name" value="Nitrilases_CHs"/>
</dbReference>
<evidence type="ECO:0000313" key="4">
    <source>
        <dbReference type="EMBL" id="KAF1947407.1"/>
    </source>
</evidence>
<dbReference type="FunFam" id="3.60.110.10:FF:000016">
    <property type="entry name" value="Nitrilase blr3397"/>
    <property type="match status" value="1"/>
</dbReference>
<evidence type="ECO:0000313" key="5">
    <source>
        <dbReference type="Proteomes" id="UP000800038"/>
    </source>
</evidence>
<feature type="compositionally biased region" description="Polar residues" evidence="2">
    <location>
        <begin position="312"/>
        <end position="343"/>
    </location>
</feature>
<comment type="similarity">
    <text evidence="1">Belongs to the carbon-nitrogen hydrolase superfamily. Nitrilase family.</text>
</comment>
<dbReference type="Proteomes" id="UP000800038">
    <property type="component" value="Unassembled WGS sequence"/>
</dbReference>
<dbReference type="Gene3D" id="3.60.110.10">
    <property type="entry name" value="Carbon-nitrogen hydrolase"/>
    <property type="match status" value="1"/>
</dbReference>
<feature type="domain" description="CN hydrolase" evidence="3">
    <location>
        <begin position="5"/>
        <end position="382"/>
    </location>
</feature>
<organism evidence="4 5">
    <name type="scientific">Clathrospora elynae</name>
    <dbReference type="NCBI Taxonomy" id="706981"/>
    <lineage>
        <taxon>Eukaryota</taxon>
        <taxon>Fungi</taxon>
        <taxon>Dikarya</taxon>
        <taxon>Ascomycota</taxon>
        <taxon>Pezizomycotina</taxon>
        <taxon>Dothideomycetes</taxon>
        <taxon>Pleosporomycetidae</taxon>
        <taxon>Pleosporales</taxon>
        <taxon>Diademaceae</taxon>
        <taxon>Clathrospora</taxon>
    </lineage>
</organism>
<keyword evidence="5" id="KW-1185">Reference proteome</keyword>
<dbReference type="PROSITE" id="PS50263">
    <property type="entry name" value="CN_HYDROLASE"/>
    <property type="match status" value="1"/>
</dbReference>
<evidence type="ECO:0000256" key="1">
    <source>
        <dbReference type="ARBA" id="ARBA00008129"/>
    </source>
</evidence>
<keyword evidence="4" id="KW-0378">Hydrolase</keyword>
<dbReference type="AlphaFoldDB" id="A0A6A5TET6"/>
<evidence type="ECO:0000259" key="3">
    <source>
        <dbReference type="PROSITE" id="PS50263"/>
    </source>
</evidence>
<name>A0A6A5TET6_9PLEO</name>
<proteinExistence type="inferred from homology"/>